<evidence type="ECO:0000313" key="1">
    <source>
        <dbReference type="EMBL" id="SFD24921.1"/>
    </source>
</evidence>
<organism evidence="1 2">
    <name type="scientific">Clostridium uliginosum</name>
    <dbReference type="NCBI Taxonomy" id="119641"/>
    <lineage>
        <taxon>Bacteria</taxon>
        <taxon>Bacillati</taxon>
        <taxon>Bacillota</taxon>
        <taxon>Clostridia</taxon>
        <taxon>Eubacteriales</taxon>
        <taxon>Clostridiaceae</taxon>
        <taxon>Clostridium</taxon>
    </lineage>
</organism>
<dbReference type="EMBL" id="FOMG01000027">
    <property type="protein sequence ID" value="SFD24921.1"/>
    <property type="molecule type" value="Genomic_DNA"/>
</dbReference>
<name>A0A1I1QS27_9CLOT</name>
<proteinExistence type="predicted"/>
<accession>A0A1I1QS27</accession>
<sequence>MNKLKVEKVNFYSDVLGKEMSMLVYLPECYNSLRHMKINNK</sequence>
<reference evidence="1 2" key="1">
    <citation type="submission" date="2016-10" db="EMBL/GenBank/DDBJ databases">
        <authorList>
            <person name="de Groot N.N."/>
        </authorList>
    </citation>
    <scope>NUCLEOTIDE SEQUENCE [LARGE SCALE GENOMIC DNA]</scope>
    <source>
        <strain evidence="1 2">DSM 12992</strain>
    </source>
</reference>
<dbReference type="Proteomes" id="UP000199263">
    <property type="component" value="Unassembled WGS sequence"/>
</dbReference>
<evidence type="ECO:0000313" key="2">
    <source>
        <dbReference type="Proteomes" id="UP000199263"/>
    </source>
</evidence>
<keyword evidence="2" id="KW-1185">Reference proteome</keyword>
<protein>
    <submittedName>
        <fullName evidence="1">Uncharacterized protein</fullName>
    </submittedName>
</protein>
<dbReference type="AlphaFoldDB" id="A0A1I1QS27"/>
<gene>
    <name evidence="1" type="ORF">SAMN05421842_1279</name>
</gene>